<feature type="region of interest" description="Disordered" evidence="1">
    <location>
        <begin position="1"/>
        <end position="30"/>
    </location>
</feature>
<dbReference type="InterPro" id="IPR008727">
    <property type="entry name" value="PAAR_motif"/>
</dbReference>
<sequence length="170" mass="17135">MSGKPAARVSDTDACPKPGHGPNPISAGSPDVLINHLPAARIGDPTGCGDAISTGMPGIYVNGKPIAYLGSATAHGGAIVSGSGNVLVGGGASFAPVSFLNHLRDTPTWVSFDLHDIHGSAYADEAYVLTDSAGATHQGALDANGHARLDGVRRGGCTLQFPRLGITRSV</sequence>
<dbReference type="EMBL" id="FNNU01000002">
    <property type="protein sequence ID" value="SDW64515.1"/>
    <property type="molecule type" value="Genomic_DNA"/>
</dbReference>
<evidence type="ECO:0000256" key="1">
    <source>
        <dbReference type="SAM" id="MobiDB-lite"/>
    </source>
</evidence>
<dbReference type="Gene3D" id="2.60.200.60">
    <property type="match status" value="2"/>
</dbReference>
<dbReference type="STRING" id="1007099.SAMN05216287_1161"/>
<organism evidence="2 3">
    <name type="scientific">Pseudomonas kuykendallii</name>
    <dbReference type="NCBI Taxonomy" id="1007099"/>
    <lineage>
        <taxon>Bacteria</taxon>
        <taxon>Pseudomonadati</taxon>
        <taxon>Pseudomonadota</taxon>
        <taxon>Gammaproteobacteria</taxon>
        <taxon>Pseudomonadales</taxon>
        <taxon>Pseudomonadaceae</taxon>
        <taxon>Pseudomonas</taxon>
    </lineage>
</organism>
<dbReference type="CDD" id="cd14743">
    <property type="entry name" value="PAAR_CT_1"/>
    <property type="match status" value="1"/>
</dbReference>
<dbReference type="Proteomes" id="UP000243778">
    <property type="component" value="Unassembled WGS sequence"/>
</dbReference>
<protein>
    <submittedName>
        <fullName evidence="2">Zn-binding Pro-Ala-Ala-Arg (PAAR) domain-containing protein, incolved in TypeVI secretion</fullName>
    </submittedName>
</protein>
<dbReference type="AlphaFoldDB" id="A0A1H2V8A7"/>
<dbReference type="RefSeq" id="WP_090225437.1">
    <property type="nucleotide sequence ID" value="NZ_FNNU01000002.1"/>
</dbReference>
<dbReference type="Pfam" id="PF05488">
    <property type="entry name" value="PAAR_motif"/>
    <property type="match status" value="1"/>
</dbReference>
<accession>A0A1H2V8A7</accession>
<keyword evidence="3" id="KW-1185">Reference proteome</keyword>
<proteinExistence type="predicted"/>
<evidence type="ECO:0000313" key="2">
    <source>
        <dbReference type="EMBL" id="SDW64515.1"/>
    </source>
</evidence>
<name>A0A1H2V8A7_9PSED</name>
<reference evidence="3" key="1">
    <citation type="submission" date="2016-10" db="EMBL/GenBank/DDBJ databases">
        <authorList>
            <person name="Varghese N."/>
            <person name="Submissions S."/>
        </authorList>
    </citation>
    <scope>NUCLEOTIDE SEQUENCE [LARGE SCALE GENOMIC DNA]</scope>
    <source>
        <strain evidence="3">NRRL B-59562</strain>
    </source>
</reference>
<dbReference type="OrthoDB" id="6686920at2"/>
<gene>
    <name evidence="2" type="ORF">SAMN05216287_1161</name>
</gene>
<evidence type="ECO:0000313" key="3">
    <source>
        <dbReference type="Proteomes" id="UP000243778"/>
    </source>
</evidence>